<dbReference type="GO" id="GO:0006310">
    <property type="term" value="P:DNA recombination"/>
    <property type="evidence" value="ECO:0007669"/>
    <property type="project" value="UniProtKB-KW"/>
</dbReference>
<dbReference type="PANTHER" id="PTHR30349:SF64">
    <property type="entry name" value="PROPHAGE INTEGRASE INTD-RELATED"/>
    <property type="match status" value="1"/>
</dbReference>
<keyword evidence="2" id="KW-0238">DNA-binding</keyword>
<dbReference type="Gene3D" id="1.10.150.130">
    <property type="match status" value="1"/>
</dbReference>
<name>A0A1H9CRS0_9FLAO</name>
<dbReference type="AlphaFoldDB" id="A0A1H9CRS0"/>
<comment type="similarity">
    <text evidence="1">Belongs to the 'phage' integrase family.</text>
</comment>
<accession>A0A1H9CRS0</accession>
<keyword evidence="3" id="KW-0233">DNA recombination</keyword>
<dbReference type="Pfam" id="PF13102">
    <property type="entry name" value="Phage_int_SAM_5"/>
    <property type="match status" value="1"/>
</dbReference>
<dbReference type="InterPro" id="IPR010998">
    <property type="entry name" value="Integrase_recombinase_N"/>
</dbReference>
<dbReference type="InterPro" id="IPR050090">
    <property type="entry name" value="Tyrosine_recombinase_XerCD"/>
</dbReference>
<sequence>MKNSFSVKAILRKEQPRKDGTGRCPIYFQIIYRSGKTKTPSGKLIHPSLWDEKKKCPKDSLLKNVLMKEESRIYKILLEMENNDEEFTKETILKKIKGDDKIKINNDFYFHFDEILKNKFAIEQLAIGTQRHYKQLRDRLKLFRPRLTLDEIDTKFFDDFIYFIKIDLETGNSGTNNYAKYFKTILKKLVIDKKITENPSINFKKLYEEPRINFLNPEELEQLRNADLKLGNLTKGLEYTRDLFLFSCYTGLRDCDIKDLKKKDIIDKKEIKRRQIKTKKEVSVPFNDYWLEILKKYDFDKKKDNDLVFELKSNAVLNRHLKIIGKVAKIKNKINFHDGRHTFGSILALRGMPINYIASAMGHRSIKTTQIYMNTDKDTLSKLMKNVKF</sequence>
<evidence type="ECO:0000256" key="2">
    <source>
        <dbReference type="ARBA" id="ARBA00023125"/>
    </source>
</evidence>
<evidence type="ECO:0000259" key="4">
    <source>
        <dbReference type="PROSITE" id="PS51898"/>
    </source>
</evidence>
<dbReference type="InterPro" id="IPR002104">
    <property type="entry name" value="Integrase_catalytic"/>
</dbReference>
<dbReference type="OrthoDB" id="1098628at2"/>
<dbReference type="RefSeq" id="WP_091468289.1">
    <property type="nucleotide sequence ID" value="NZ_FOEI01000005.1"/>
</dbReference>
<dbReference type="Gene3D" id="1.10.443.10">
    <property type="entry name" value="Intergrase catalytic core"/>
    <property type="match status" value="1"/>
</dbReference>
<evidence type="ECO:0000256" key="3">
    <source>
        <dbReference type="ARBA" id="ARBA00023172"/>
    </source>
</evidence>
<dbReference type="InterPro" id="IPR025269">
    <property type="entry name" value="SAM-like_dom"/>
</dbReference>
<dbReference type="Pfam" id="PF00589">
    <property type="entry name" value="Phage_integrase"/>
    <property type="match status" value="1"/>
</dbReference>
<dbReference type="Pfam" id="PF17293">
    <property type="entry name" value="Arm-DNA-bind_5"/>
    <property type="match status" value="1"/>
</dbReference>
<feature type="domain" description="Tyr recombinase" evidence="4">
    <location>
        <begin position="210"/>
        <end position="385"/>
    </location>
</feature>
<dbReference type="InterPro" id="IPR035386">
    <property type="entry name" value="Arm-DNA-bind_5"/>
</dbReference>
<protein>
    <submittedName>
        <fullName evidence="5">Site-specific recombinase XerD</fullName>
    </submittedName>
</protein>
<dbReference type="Proteomes" id="UP000198648">
    <property type="component" value="Unassembled WGS sequence"/>
</dbReference>
<dbReference type="PANTHER" id="PTHR30349">
    <property type="entry name" value="PHAGE INTEGRASE-RELATED"/>
    <property type="match status" value="1"/>
</dbReference>
<dbReference type="EMBL" id="FOEI01000005">
    <property type="protein sequence ID" value="SEQ03922.1"/>
    <property type="molecule type" value="Genomic_DNA"/>
</dbReference>
<evidence type="ECO:0000256" key="1">
    <source>
        <dbReference type="ARBA" id="ARBA00008857"/>
    </source>
</evidence>
<reference evidence="5 6" key="1">
    <citation type="submission" date="2016-10" db="EMBL/GenBank/DDBJ databases">
        <authorList>
            <person name="de Groot N.N."/>
        </authorList>
    </citation>
    <scope>NUCLEOTIDE SEQUENCE [LARGE SCALE GENOMIC DNA]</scope>
    <source>
        <strain evidence="5 6">DSM 27078</strain>
    </source>
</reference>
<evidence type="ECO:0000313" key="5">
    <source>
        <dbReference type="EMBL" id="SEQ03922.1"/>
    </source>
</evidence>
<evidence type="ECO:0000313" key="6">
    <source>
        <dbReference type="Proteomes" id="UP000198648"/>
    </source>
</evidence>
<gene>
    <name evidence="5" type="ORF">SAMN05444005_10546</name>
</gene>
<organism evidence="5 6">
    <name type="scientific">Flavobacterium urocaniciphilum</name>
    <dbReference type="NCBI Taxonomy" id="1299341"/>
    <lineage>
        <taxon>Bacteria</taxon>
        <taxon>Pseudomonadati</taxon>
        <taxon>Bacteroidota</taxon>
        <taxon>Flavobacteriia</taxon>
        <taxon>Flavobacteriales</taxon>
        <taxon>Flavobacteriaceae</taxon>
        <taxon>Flavobacterium</taxon>
    </lineage>
</organism>
<dbReference type="GO" id="GO:0003677">
    <property type="term" value="F:DNA binding"/>
    <property type="evidence" value="ECO:0007669"/>
    <property type="project" value="UniProtKB-KW"/>
</dbReference>
<dbReference type="STRING" id="1299341.SAMN05444005_10546"/>
<dbReference type="CDD" id="cd01185">
    <property type="entry name" value="INTN1_C_like"/>
    <property type="match status" value="1"/>
</dbReference>
<keyword evidence="6" id="KW-1185">Reference proteome</keyword>
<dbReference type="InterPro" id="IPR013762">
    <property type="entry name" value="Integrase-like_cat_sf"/>
</dbReference>
<dbReference type="GO" id="GO:0015074">
    <property type="term" value="P:DNA integration"/>
    <property type="evidence" value="ECO:0007669"/>
    <property type="project" value="InterPro"/>
</dbReference>
<proteinExistence type="inferred from homology"/>
<dbReference type="SUPFAM" id="SSF56349">
    <property type="entry name" value="DNA breaking-rejoining enzymes"/>
    <property type="match status" value="1"/>
</dbReference>
<dbReference type="PROSITE" id="PS51898">
    <property type="entry name" value="TYR_RECOMBINASE"/>
    <property type="match status" value="1"/>
</dbReference>
<dbReference type="InterPro" id="IPR011010">
    <property type="entry name" value="DNA_brk_join_enz"/>
</dbReference>